<feature type="compositionally biased region" description="Low complexity" evidence="1">
    <location>
        <begin position="35"/>
        <end position="47"/>
    </location>
</feature>
<keyword evidence="3" id="KW-1185">Reference proteome</keyword>
<evidence type="ECO:0000313" key="3">
    <source>
        <dbReference type="Proteomes" id="UP000011602"/>
    </source>
</evidence>
<organism evidence="2 3">
    <name type="scientific">Natronolimnohabitans innermongolicus JCM 12255</name>
    <dbReference type="NCBI Taxonomy" id="1227499"/>
    <lineage>
        <taxon>Archaea</taxon>
        <taxon>Methanobacteriati</taxon>
        <taxon>Methanobacteriota</taxon>
        <taxon>Stenosarchaea group</taxon>
        <taxon>Halobacteria</taxon>
        <taxon>Halobacteriales</taxon>
        <taxon>Natrialbaceae</taxon>
        <taxon>Natronolimnohabitans</taxon>
    </lineage>
</organism>
<evidence type="ECO:0000313" key="2">
    <source>
        <dbReference type="EMBL" id="ELY61762.1"/>
    </source>
</evidence>
<protein>
    <submittedName>
        <fullName evidence="2">Uncharacterized protein</fullName>
    </submittedName>
</protein>
<gene>
    <name evidence="2" type="ORF">C493_01639</name>
</gene>
<feature type="compositionally biased region" description="Polar residues" evidence="1">
    <location>
        <begin position="48"/>
        <end position="58"/>
    </location>
</feature>
<sequence>MALFSLFTALERRRRPSDSQFSSSSMTTDAGFPWTTASAGTSSVTTAPDATTELSPTVTGLPYSDLQIRSVAPRG</sequence>
<dbReference type="STRING" id="1227499.C493_01639"/>
<dbReference type="EMBL" id="AOHZ01000010">
    <property type="protein sequence ID" value="ELY61762.1"/>
    <property type="molecule type" value="Genomic_DNA"/>
</dbReference>
<dbReference type="AlphaFoldDB" id="L9XJJ4"/>
<dbReference type="Proteomes" id="UP000011602">
    <property type="component" value="Unassembled WGS sequence"/>
</dbReference>
<accession>L9XJJ4</accession>
<comment type="caution">
    <text evidence="2">The sequence shown here is derived from an EMBL/GenBank/DDBJ whole genome shotgun (WGS) entry which is preliminary data.</text>
</comment>
<feature type="region of interest" description="Disordered" evidence="1">
    <location>
        <begin position="13"/>
        <end position="59"/>
    </location>
</feature>
<proteinExistence type="predicted"/>
<name>L9XJJ4_9EURY</name>
<reference evidence="2 3" key="1">
    <citation type="journal article" date="2014" name="PLoS Genet.">
        <title>Phylogenetically driven sequencing of extremely halophilic archaea reveals strategies for static and dynamic osmo-response.</title>
        <authorList>
            <person name="Becker E.A."/>
            <person name="Seitzer P.M."/>
            <person name="Tritt A."/>
            <person name="Larsen D."/>
            <person name="Krusor M."/>
            <person name="Yao A.I."/>
            <person name="Wu D."/>
            <person name="Madern D."/>
            <person name="Eisen J.A."/>
            <person name="Darling A.E."/>
            <person name="Facciotti M.T."/>
        </authorList>
    </citation>
    <scope>NUCLEOTIDE SEQUENCE [LARGE SCALE GENOMIC DNA]</scope>
    <source>
        <strain evidence="2 3">JCM 12255</strain>
    </source>
</reference>
<evidence type="ECO:0000256" key="1">
    <source>
        <dbReference type="SAM" id="MobiDB-lite"/>
    </source>
</evidence>